<accession>D5V376</accession>
<dbReference type="HOGENOM" id="CLU_046284_0_0_7"/>
<proteinExistence type="predicted"/>
<evidence type="ECO:0000313" key="2">
    <source>
        <dbReference type="Proteomes" id="UP000000939"/>
    </source>
</evidence>
<dbReference type="OrthoDB" id="5345673at2"/>
<protein>
    <submittedName>
        <fullName evidence="1">Uncharacterized protein</fullName>
    </submittedName>
</protein>
<dbReference type="STRING" id="572480.Arnit_0995"/>
<reference evidence="1 2" key="1">
    <citation type="journal article" date="2010" name="Stand. Genomic Sci.">
        <title>Complete genome sequence of Arcobacter nitrofigilis type strain (CI).</title>
        <authorList>
            <person name="Pati A."/>
            <person name="Gronow S."/>
            <person name="Lapidus A."/>
            <person name="Copeland A."/>
            <person name="Glavina Del Rio T."/>
            <person name="Nolan M."/>
            <person name="Lucas S."/>
            <person name="Tice H."/>
            <person name="Cheng J.F."/>
            <person name="Han C."/>
            <person name="Chertkov O."/>
            <person name="Bruce D."/>
            <person name="Tapia R."/>
            <person name="Goodwin L."/>
            <person name="Pitluck S."/>
            <person name="Liolios K."/>
            <person name="Ivanova N."/>
            <person name="Mavromatis K."/>
            <person name="Chen A."/>
            <person name="Palaniappan K."/>
            <person name="Land M."/>
            <person name="Hauser L."/>
            <person name="Chang Y.J."/>
            <person name="Jeffries C.D."/>
            <person name="Detter J.C."/>
            <person name="Rohde M."/>
            <person name="Goker M."/>
            <person name="Bristow J."/>
            <person name="Eisen J.A."/>
            <person name="Markowitz V."/>
            <person name="Hugenholtz P."/>
            <person name="Klenk H.P."/>
            <person name="Kyrpides N.C."/>
        </authorList>
    </citation>
    <scope>NUCLEOTIDE SEQUENCE [LARGE SCALE GENOMIC DNA]</scope>
    <source>
        <strain evidence="2">ATCC 33309 / DSM 7299 / CCUG 15893 / LMG 7604 / NCTC 12251 / CI</strain>
    </source>
</reference>
<gene>
    <name evidence="1" type="ordered locus">Arnit_0995</name>
</gene>
<dbReference type="eggNOG" id="ENOG502Z9BF">
    <property type="taxonomic scope" value="Bacteria"/>
</dbReference>
<organism evidence="1 2">
    <name type="scientific">Arcobacter nitrofigilis (strain ATCC 33309 / DSM 7299 / CCUG 15893 / LMG 7604 / NCTC 12251 / CI)</name>
    <name type="common">Campylobacter nitrofigilis</name>
    <dbReference type="NCBI Taxonomy" id="572480"/>
    <lineage>
        <taxon>Bacteria</taxon>
        <taxon>Pseudomonadati</taxon>
        <taxon>Campylobacterota</taxon>
        <taxon>Epsilonproteobacteria</taxon>
        <taxon>Campylobacterales</taxon>
        <taxon>Arcobacteraceae</taxon>
        <taxon>Arcobacter</taxon>
    </lineage>
</organism>
<dbReference type="Proteomes" id="UP000000939">
    <property type="component" value="Chromosome"/>
</dbReference>
<name>D5V376_ARCNC</name>
<sequence>MKNIKMLHGIDSLYYFAESNENYDDLFIEIIDQIEELKGKFQKKDIEFENNDINITINDIPLNYLGKAEGFYWFKDINEFFKIGFKDKYKNRGLNDIRVQLMGVGIYTIGIKSLIDFINNMLLKHYVTGYYPITRADLNCFIQYDFSFITKEMFVTRKRQYSAISEIGSSTKTQTLYIGKEPFKLRIYDKKEELKKSKKKDLMYEYFMNNGFDMDNEVFNIEFEIHRTYLKTFNISTIEELLSNAVNLFKDSMNQIRLVDVSNITNNDIKNNSKSRANTLPIWEVIQESYKLDDFLQIQLPLIKVKRAVSIYDDYKFKTEFISLIRRAFINNLNIDTDYLELLFYKAKESLKRTTTNKEIKKRYIDVDVIHENDNTKENLRLLEDGSLIKPVEVVSVSTLSDYDLQVYYEKAMSRQHLSKREFDIYLVAQKELIKRGLIPVLSVSDCLEKEDKRL</sequence>
<dbReference type="EMBL" id="CP001999">
    <property type="protein sequence ID" value="ADG92658.1"/>
    <property type="molecule type" value="Genomic_DNA"/>
</dbReference>
<dbReference type="RefSeq" id="WP_013134803.1">
    <property type="nucleotide sequence ID" value="NC_014166.1"/>
</dbReference>
<dbReference type="AlphaFoldDB" id="D5V376"/>
<keyword evidence="2" id="KW-1185">Reference proteome</keyword>
<dbReference type="KEGG" id="ant:Arnit_0995"/>
<evidence type="ECO:0000313" key="1">
    <source>
        <dbReference type="EMBL" id="ADG92658.1"/>
    </source>
</evidence>